<proteinExistence type="predicted"/>
<organism evidence="1 2">
    <name type="scientific">Candidatus Andersenbacteria bacterium RIFCSPHIGHO2_12_FULL_45_11</name>
    <dbReference type="NCBI Taxonomy" id="1797281"/>
    <lineage>
        <taxon>Bacteria</taxon>
        <taxon>Candidatus Anderseniibacteriota</taxon>
    </lineage>
</organism>
<name>A0A1G1X3P8_9BACT</name>
<comment type="caution">
    <text evidence="1">The sequence shown here is derived from an EMBL/GenBank/DDBJ whole genome shotgun (WGS) entry which is preliminary data.</text>
</comment>
<sequence>MLCPVPTSDFLLPSRLRLGLASSVMRMYLHQFIFFPQQFDESAVEILHRYLRISAFLRAELERTKSEQLYLRML</sequence>
<evidence type="ECO:0000313" key="2">
    <source>
        <dbReference type="Proteomes" id="UP000177528"/>
    </source>
</evidence>
<evidence type="ECO:0000313" key="1">
    <source>
        <dbReference type="EMBL" id="OGY34628.1"/>
    </source>
</evidence>
<accession>A0A1G1X3P8</accession>
<gene>
    <name evidence="1" type="ORF">A3D99_01910</name>
</gene>
<protein>
    <submittedName>
        <fullName evidence="1">Uncharacterized protein</fullName>
    </submittedName>
</protein>
<dbReference type="Proteomes" id="UP000177528">
    <property type="component" value="Unassembled WGS sequence"/>
</dbReference>
<dbReference type="AlphaFoldDB" id="A0A1G1X3P8"/>
<reference evidence="1 2" key="1">
    <citation type="journal article" date="2016" name="Nat. Commun.">
        <title>Thousands of microbial genomes shed light on interconnected biogeochemical processes in an aquifer system.</title>
        <authorList>
            <person name="Anantharaman K."/>
            <person name="Brown C.T."/>
            <person name="Hug L.A."/>
            <person name="Sharon I."/>
            <person name="Castelle C.J."/>
            <person name="Probst A.J."/>
            <person name="Thomas B.C."/>
            <person name="Singh A."/>
            <person name="Wilkins M.J."/>
            <person name="Karaoz U."/>
            <person name="Brodie E.L."/>
            <person name="Williams K.H."/>
            <person name="Hubbard S.S."/>
            <person name="Banfield J.F."/>
        </authorList>
    </citation>
    <scope>NUCLEOTIDE SEQUENCE [LARGE SCALE GENOMIC DNA]</scope>
</reference>
<dbReference type="EMBL" id="MHHR01000012">
    <property type="protein sequence ID" value="OGY34628.1"/>
    <property type="molecule type" value="Genomic_DNA"/>
</dbReference>